<dbReference type="Pfam" id="PF00005">
    <property type="entry name" value="ABC_tran"/>
    <property type="match status" value="1"/>
</dbReference>
<accession>A0ABW4J875</accession>
<protein>
    <submittedName>
        <fullName evidence="4">ABC transporter ATP-binding protein</fullName>
    </submittedName>
</protein>
<dbReference type="RefSeq" id="WP_125714460.1">
    <property type="nucleotide sequence ID" value="NZ_JBHTOP010000022.1"/>
</dbReference>
<evidence type="ECO:0000256" key="2">
    <source>
        <dbReference type="ARBA" id="ARBA00022840"/>
    </source>
</evidence>
<comment type="caution">
    <text evidence="4">The sequence shown here is derived from an EMBL/GenBank/DDBJ whole genome shotgun (WGS) entry which is preliminary data.</text>
</comment>
<evidence type="ECO:0000256" key="1">
    <source>
        <dbReference type="ARBA" id="ARBA00022741"/>
    </source>
</evidence>
<proteinExistence type="predicted"/>
<evidence type="ECO:0000313" key="4">
    <source>
        <dbReference type="EMBL" id="MFD1671853.1"/>
    </source>
</evidence>
<sequence length="260" mass="28835">MKQPKNQPMLQLNDLTVTVNNGGRDINILNHINLTINQGDFITILGTNGAGKSTLFNVISGHLTPTSGQILLEGQDITKFSEEKRAKYISRVFQDPKLGTAPRMTVGENLLLAQKRGQHRGLGLRHLRQRKPKLMSELTLFDNGMSQRFDTATGELSGGQRQALSLIMAISSNPDLLMLDEHTAALDPKTSTQLMTFTNEIISERQLTCLMITHHLDDALRYGNRLLVLNAGEIANDYSTSEKADLTKDDMLKFFDSAIA</sequence>
<dbReference type="PROSITE" id="PS00211">
    <property type="entry name" value="ABC_TRANSPORTER_1"/>
    <property type="match status" value="1"/>
</dbReference>
<dbReference type="SUPFAM" id="SSF52540">
    <property type="entry name" value="P-loop containing nucleoside triphosphate hydrolases"/>
    <property type="match status" value="1"/>
</dbReference>
<dbReference type="InterPro" id="IPR003439">
    <property type="entry name" value="ABC_transporter-like_ATP-bd"/>
</dbReference>
<keyword evidence="5" id="KW-1185">Reference proteome</keyword>
<name>A0ABW4J875_9LACO</name>
<dbReference type="InterPro" id="IPR017871">
    <property type="entry name" value="ABC_transporter-like_CS"/>
</dbReference>
<dbReference type="PROSITE" id="PS50893">
    <property type="entry name" value="ABC_TRANSPORTER_2"/>
    <property type="match status" value="1"/>
</dbReference>
<gene>
    <name evidence="4" type="ORF">ACFQ5M_07095</name>
</gene>
<keyword evidence="1" id="KW-0547">Nucleotide-binding</keyword>
<evidence type="ECO:0000259" key="3">
    <source>
        <dbReference type="PROSITE" id="PS50893"/>
    </source>
</evidence>
<dbReference type="InterPro" id="IPR015854">
    <property type="entry name" value="ABC_transpr_LolD-like"/>
</dbReference>
<keyword evidence="2 4" id="KW-0067">ATP-binding</keyword>
<dbReference type="EMBL" id="JBHTOP010000022">
    <property type="protein sequence ID" value="MFD1671853.1"/>
    <property type="molecule type" value="Genomic_DNA"/>
</dbReference>
<evidence type="ECO:0000313" key="5">
    <source>
        <dbReference type="Proteomes" id="UP001597267"/>
    </source>
</evidence>
<dbReference type="PANTHER" id="PTHR24220">
    <property type="entry name" value="IMPORT ATP-BINDING PROTEIN"/>
    <property type="match status" value="1"/>
</dbReference>
<organism evidence="4 5">
    <name type="scientific">Agrilactobacillus yilanensis</name>
    <dbReference type="NCBI Taxonomy" id="2485997"/>
    <lineage>
        <taxon>Bacteria</taxon>
        <taxon>Bacillati</taxon>
        <taxon>Bacillota</taxon>
        <taxon>Bacilli</taxon>
        <taxon>Lactobacillales</taxon>
        <taxon>Lactobacillaceae</taxon>
        <taxon>Agrilactobacillus</taxon>
    </lineage>
</organism>
<dbReference type="GO" id="GO:0005524">
    <property type="term" value="F:ATP binding"/>
    <property type="evidence" value="ECO:0007669"/>
    <property type="project" value="UniProtKB-KW"/>
</dbReference>
<dbReference type="Proteomes" id="UP001597267">
    <property type="component" value="Unassembled WGS sequence"/>
</dbReference>
<dbReference type="SMART" id="SM00382">
    <property type="entry name" value="AAA"/>
    <property type="match status" value="1"/>
</dbReference>
<dbReference type="Gene3D" id="3.40.50.300">
    <property type="entry name" value="P-loop containing nucleotide triphosphate hydrolases"/>
    <property type="match status" value="1"/>
</dbReference>
<reference evidence="5" key="1">
    <citation type="journal article" date="2019" name="Int. J. Syst. Evol. Microbiol.">
        <title>The Global Catalogue of Microorganisms (GCM) 10K type strain sequencing project: providing services to taxonomists for standard genome sequencing and annotation.</title>
        <authorList>
            <consortium name="The Broad Institute Genomics Platform"/>
            <consortium name="The Broad Institute Genome Sequencing Center for Infectious Disease"/>
            <person name="Wu L."/>
            <person name="Ma J."/>
        </authorList>
    </citation>
    <scope>NUCLEOTIDE SEQUENCE [LARGE SCALE GENOMIC DNA]</scope>
    <source>
        <strain evidence="5">CCM 8896</strain>
    </source>
</reference>
<dbReference type="InterPro" id="IPR027417">
    <property type="entry name" value="P-loop_NTPase"/>
</dbReference>
<feature type="domain" description="ABC transporter" evidence="3">
    <location>
        <begin position="10"/>
        <end position="256"/>
    </location>
</feature>
<dbReference type="InterPro" id="IPR003593">
    <property type="entry name" value="AAA+_ATPase"/>
</dbReference>
<dbReference type="PANTHER" id="PTHR24220:SF692">
    <property type="entry name" value="ABC TRANSPORTER DOMAIN-CONTAINING PROTEIN"/>
    <property type="match status" value="1"/>
</dbReference>